<evidence type="ECO:0000256" key="4">
    <source>
        <dbReference type="ARBA" id="ARBA00022692"/>
    </source>
</evidence>
<feature type="transmembrane region" description="Helical" evidence="9">
    <location>
        <begin position="234"/>
        <end position="258"/>
    </location>
</feature>
<dbReference type="RefSeq" id="WP_089412862.1">
    <property type="nucleotide sequence ID" value="NZ_FZQA01000006.1"/>
</dbReference>
<keyword evidence="7" id="KW-0175">Coiled coil</keyword>
<keyword evidence="14" id="KW-1185">Reference proteome</keyword>
<dbReference type="InterPro" id="IPR023408">
    <property type="entry name" value="MscS_beta-dom_sf"/>
</dbReference>
<evidence type="ECO:0000256" key="8">
    <source>
        <dbReference type="SAM" id="MobiDB-lite"/>
    </source>
</evidence>
<evidence type="ECO:0000313" key="13">
    <source>
        <dbReference type="EMBL" id="SNT74831.1"/>
    </source>
</evidence>
<evidence type="ECO:0000256" key="5">
    <source>
        <dbReference type="ARBA" id="ARBA00022989"/>
    </source>
</evidence>
<dbReference type="PANTHER" id="PTHR30347">
    <property type="entry name" value="POTASSIUM CHANNEL RELATED"/>
    <property type="match status" value="1"/>
</dbReference>
<keyword evidence="6 9" id="KW-0472">Membrane</keyword>
<dbReference type="InterPro" id="IPR049278">
    <property type="entry name" value="MS_channel_C"/>
</dbReference>
<dbReference type="EMBL" id="FZQA01000006">
    <property type="protein sequence ID" value="SNT74831.1"/>
    <property type="molecule type" value="Genomic_DNA"/>
</dbReference>
<feature type="transmembrane region" description="Helical" evidence="9">
    <location>
        <begin position="532"/>
        <end position="555"/>
    </location>
</feature>
<protein>
    <submittedName>
        <fullName evidence="13">Small-conductance mechanosensitive channel</fullName>
    </submittedName>
</protein>
<feature type="transmembrane region" description="Helical" evidence="9">
    <location>
        <begin position="489"/>
        <end position="512"/>
    </location>
</feature>
<dbReference type="InterPro" id="IPR011066">
    <property type="entry name" value="MscS_channel_C_sf"/>
</dbReference>
<feature type="chain" id="PRO_5012760351" evidence="10">
    <location>
        <begin position="21"/>
        <end position="827"/>
    </location>
</feature>
<comment type="subcellular location">
    <subcellularLocation>
        <location evidence="1">Cell membrane</location>
        <topology evidence="1">Multi-pass membrane protein</topology>
    </subcellularLocation>
</comment>
<evidence type="ECO:0000256" key="2">
    <source>
        <dbReference type="ARBA" id="ARBA00008017"/>
    </source>
</evidence>
<feature type="transmembrane region" description="Helical" evidence="9">
    <location>
        <begin position="278"/>
        <end position="296"/>
    </location>
</feature>
<accession>A0A239PWX8</accession>
<evidence type="ECO:0000259" key="12">
    <source>
        <dbReference type="Pfam" id="PF21082"/>
    </source>
</evidence>
<dbReference type="InterPro" id="IPR011014">
    <property type="entry name" value="MscS_channel_TM-2"/>
</dbReference>
<dbReference type="PROSITE" id="PS01246">
    <property type="entry name" value="UPF0003"/>
    <property type="match status" value="1"/>
</dbReference>
<keyword evidence="10" id="KW-0732">Signal</keyword>
<dbReference type="Pfam" id="PF00924">
    <property type="entry name" value="MS_channel_2nd"/>
    <property type="match status" value="1"/>
</dbReference>
<proteinExistence type="inferred from homology"/>
<dbReference type="SUPFAM" id="SSF82689">
    <property type="entry name" value="Mechanosensitive channel protein MscS (YggB), C-terminal domain"/>
    <property type="match status" value="1"/>
</dbReference>
<dbReference type="Proteomes" id="UP000198346">
    <property type="component" value="Unassembled WGS sequence"/>
</dbReference>
<dbReference type="SUPFAM" id="SSF50182">
    <property type="entry name" value="Sm-like ribonucleoproteins"/>
    <property type="match status" value="1"/>
</dbReference>
<keyword evidence="4 9" id="KW-0812">Transmembrane</keyword>
<dbReference type="OrthoDB" id="9799209at2"/>
<dbReference type="Gene3D" id="1.10.287.1260">
    <property type="match status" value="1"/>
</dbReference>
<dbReference type="SUPFAM" id="SSF82861">
    <property type="entry name" value="Mechanosensitive channel protein MscS (YggB), transmembrane region"/>
    <property type="match status" value="1"/>
</dbReference>
<feature type="coiled-coil region" evidence="7">
    <location>
        <begin position="98"/>
        <end position="125"/>
    </location>
</feature>
<feature type="transmembrane region" description="Helical" evidence="9">
    <location>
        <begin position="605"/>
        <end position="634"/>
    </location>
</feature>
<dbReference type="Pfam" id="PF21082">
    <property type="entry name" value="MS_channel_3rd"/>
    <property type="match status" value="1"/>
</dbReference>
<evidence type="ECO:0000256" key="3">
    <source>
        <dbReference type="ARBA" id="ARBA00022475"/>
    </source>
</evidence>
<gene>
    <name evidence="13" type="ORF">SAMN06297382_2421</name>
</gene>
<evidence type="ECO:0000256" key="7">
    <source>
        <dbReference type="SAM" id="Coils"/>
    </source>
</evidence>
<comment type="similarity">
    <text evidence="2">Belongs to the MscS (TC 1.A.23) family.</text>
</comment>
<feature type="region of interest" description="Disordered" evidence="8">
    <location>
        <begin position="789"/>
        <end position="827"/>
    </location>
</feature>
<dbReference type="PANTHER" id="PTHR30347:SF1">
    <property type="entry name" value="MECHANOSENSITIVE CHANNEL MSCK"/>
    <property type="match status" value="1"/>
</dbReference>
<feature type="transmembrane region" description="Helical" evidence="9">
    <location>
        <begin position="576"/>
        <end position="599"/>
    </location>
</feature>
<feature type="region of interest" description="Disordered" evidence="8">
    <location>
        <begin position="376"/>
        <end position="397"/>
    </location>
</feature>
<name>A0A239PWX8_9PROT</name>
<feature type="compositionally biased region" description="Low complexity" evidence="8">
    <location>
        <begin position="791"/>
        <end position="811"/>
    </location>
</feature>
<dbReference type="Gene3D" id="3.30.70.100">
    <property type="match status" value="1"/>
</dbReference>
<evidence type="ECO:0000256" key="1">
    <source>
        <dbReference type="ARBA" id="ARBA00004651"/>
    </source>
</evidence>
<feature type="transmembrane region" description="Helical" evidence="9">
    <location>
        <begin position="316"/>
        <end position="333"/>
    </location>
</feature>
<keyword evidence="3" id="KW-1003">Cell membrane</keyword>
<feature type="domain" description="Mechanosensitive ion channel MscS" evidence="11">
    <location>
        <begin position="622"/>
        <end position="688"/>
    </location>
</feature>
<feature type="transmembrane region" description="Helical" evidence="9">
    <location>
        <begin position="192"/>
        <end position="213"/>
    </location>
</feature>
<dbReference type="InterPro" id="IPR006686">
    <property type="entry name" value="MscS_channel_CS"/>
</dbReference>
<dbReference type="GO" id="GO:0008381">
    <property type="term" value="F:mechanosensitive monoatomic ion channel activity"/>
    <property type="evidence" value="ECO:0007669"/>
    <property type="project" value="UniProtKB-ARBA"/>
</dbReference>
<dbReference type="InterPro" id="IPR052702">
    <property type="entry name" value="MscS-like_channel"/>
</dbReference>
<dbReference type="InterPro" id="IPR006685">
    <property type="entry name" value="MscS_channel_2nd"/>
</dbReference>
<keyword evidence="5 9" id="KW-1133">Transmembrane helix</keyword>
<reference evidence="13 14" key="1">
    <citation type="submission" date="2017-07" db="EMBL/GenBank/DDBJ databases">
        <authorList>
            <person name="Sun Z.S."/>
            <person name="Albrecht U."/>
            <person name="Echele G."/>
            <person name="Lee C.C."/>
        </authorList>
    </citation>
    <scope>NUCLEOTIDE SEQUENCE [LARGE SCALE GENOMIC DNA]</scope>
    <source>
        <strain evidence="13 14">CGMCC 1.12710</strain>
    </source>
</reference>
<feature type="transmembrane region" description="Helical" evidence="9">
    <location>
        <begin position="410"/>
        <end position="430"/>
    </location>
</feature>
<feature type="transmembrane region" description="Helical" evidence="9">
    <location>
        <begin position="436"/>
        <end position="454"/>
    </location>
</feature>
<dbReference type="AlphaFoldDB" id="A0A239PWX8"/>
<dbReference type="Gene3D" id="2.30.30.60">
    <property type="match status" value="1"/>
</dbReference>
<evidence type="ECO:0000256" key="6">
    <source>
        <dbReference type="ARBA" id="ARBA00023136"/>
    </source>
</evidence>
<feature type="signal peptide" evidence="10">
    <location>
        <begin position="1"/>
        <end position="20"/>
    </location>
</feature>
<evidence type="ECO:0000256" key="9">
    <source>
        <dbReference type="SAM" id="Phobius"/>
    </source>
</evidence>
<feature type="transmembrane region" description="Helical" evidence="9">
    <location>
        <begin position="345"/>
        <end position="365"/>
    </location>
</feature>
<evidence type="ECO:0000259" key="11">
    <source>
        <dbReference type="Pfam" id="PF00924"/>
    </source>
</evidence>
<evidence type="ECO:0000256" key="10">
    <source>
        <dbReference type="SAM" id="SignalP"/>
    </source>
</evidence>
<sequence length="827" mass="88309">MRLLLVILACLAAMLAAAGAQDDDRARAIEQAAAELAAIREDVARDATEDAAALEERLRALRDASRARLEPVQREIARVESDLNALGPAPGEGEPAEAPALSEQREALNRELAALRAQEVRINANIVQATELLGEISARRIGALYGRVLERERSLVSPALWAEAFAGARASAGRIGAYIADWSARKAEGEKLAPALLIIFAALLVSVLMFGPVKRWVSDSFSSRIERFEPTPARRVIVAGLNMLATAGPGIVGGLIVLEALRAQGLIAAAGADIARETWFALVALLLVNGFVSGLLRARRPEWRIAPALEDRGRKAASYVVAIVAVFGVKSVLEEIAFATGAGGAIERVLDGTSAAAIGALLFLLSRGSLWRAGAAGPDSESDATEAPPAGDVAEEDAGARDGWLPVRRAARLVAVVAAAAPFFGYIAFADFVTSRFYYLALMLAVAWFARALLRETAVWAFGRMQTRGARVRPAEKDRSAFDVFWARAAIDIVFLLALVPFVLVLAGLPWSSVRDIVWQAFFGFQIGGVRIPSVAKILFAVALFLAVLGLTRLLQRGLARGPFRHSGLDVGVQESLTTLLGYAGFIAALLIGVTALGFNLANLAIIAGALSVGIGFGLQSVVNNFVSGLILLFERPIKAGDWIITSSGEGTVKKISVRSTEIETFDRSSIIIPNSELISQSVTNWTHKNKIGRVTVPVGVSYSSDPELVRDILLKCAREHPNVLRYPEPFVVWKDFGASSLDFEIRAYIRDIGMGLSVRTDLRFAIFRALKEAGVEIPFPQRDLHIKTMPGTAPLGAQGQPAAAKPDSPGAGPPAPKGEPDLAEDD</sequence>
<dbReference type="GO" id="GO:0005886">
    <property type="term" value="C:plasma membrane"/>
    <property type="evidence" value="ECO:0007669"/>
    <property type="project" value="UniProtKB-SubCell"/>
</dbReference>
<dbReference type="InterPro" id="IPR010920">
    <property type="entry name" value="LSM_dom_sf"/>
</dbReference>
<evidence type="ECO:0000313" key="14">
    <source>
        <dbReference type="Proteomes" id="UP000198346"/>
    </source>
</evidence>
<organism evidence="13 14">
    <name type="scientific">Amphiplicatus metriothermophilus</name>
    <dbReference type="NCBI Taxonomy" id="1519374"/>
    <lineage>
        <taxon>Bacteria</taxon>
        <taxon>Pseudomonadati</taxon>
        <taxon>Pseudomonadota</taxon>
        <taxon>Alphaproteobacteria</taxon>
        <taxon>Parvularculales</taxon>
        <taxon>Parvularculaceae</taxon>
        <taxon>Amphiplicatus</taxon>
    </lineage>
</organism>
<feature type="domain" description="Mechanosensitive ion channel MscS C-terminal" evidence="12">
    <location>
        <begin position="695"/>
        <end position="778"/>
    </location>
</feature>